<organism evidence="12 13">
    <name type="scientific">Gossypium arboreum</name>
    <name type="common">Tree cotton</name>
    <name type="synonym">Gossypium nanking</name>
    <dbReference type="NCBI Taxonomy" id="29729"/>
    <lineage>
        <taxon>Eukaryota</taxon>
        <taxon>Viridiplantae</taxon>
        <taxon>Streptophyta</taxon>
        <taxon>Embryophyta</taxon>
        <taxon>Tracheophyta</taxon>
        <taxon>Spermatophyta</taxon>
        <taxon>Magnoliopsida</taxon>
        <taxon>eudicotyledons</taxon>
        <taxon>Gunneridae</taxon>
        <taxon>Pentapetalae</taxon>
        <taxon>rosids</taxon>
        <taxon>malvids</taxon>
        <taxon>Malvales</taxon>
        <taxon>Malvaceae</taxon>
        <taxon>Malvoideae</taxon>
        <taxon>Gossypium</taxon>
    </lineage>
</organism>
<evidence type="ECO:0000256" key="9">
    <source>
        <dbReference type="RuleBase" id="RU004336"/>
    </source>
</evidence>
<dbReference type="EC" id="3.2.1.39" evidence="3"/>
<feature type="chain" id="PRO_5045593706" description="glucan endo-1,3-beta-D-glucosidase" evidence="10">
    <location>
        <begin position="24"/>
        <end position="891"/>
    </location>
</feature>
<evidence type="ECO:0000256" key="2">
    <source>
        <dbReference type="ARBA" id="ARBA00008773"/>
    </source>
</evidence>
<keyword evidence="6" id="KW-1015">Disulfide bond</keyword>
<evidence type="ECO:0000256" key="8">
    <source>
        <dbReference type="RuleBase" id="RU004335"/>
    </source>
</evidence>
<dbReference type="PANTHER" id="PTHR32227">
    <property type="entry name" value="GLUCAN ENDO-1,3-BETA-GLUCOSIDASE BG1-RELATED-RELATED"/>
    <property type="match status" value="1"/>
</dbReference>
<dbReference type="SMART" id="SM00768">
    <property type="entry name" value="X8"/>
    <property type="match status" value="2"/>
</dbReference>
<feature type="domain" description="X8" evidence="11">
    <location>
        <begin position="346"/>
        <end position="431"/>
    </location>
</feature>
<keyword evidence="5 9" id="KW-0378">Hydrolase</keyword>
<dbReference type="InterPro" id="IPR000490">
    <property type="entry name" value="Glyco_hydro_17"/>
</dbReference>
<name>A0ABR0PT04_GOSAR</name>
<dbReference type="InterPro" id="IPR044965">
    <property type="entry name" value="Glyco_hydro_17_plant"/>
</dbReference>
<dbReference type="Gene3D" id="1.20.58.1040">
    <property type="match status" value="2"/>
</dbReference>
<keyword evidence="7 9" id="KW-0326">Glycosidase</keyword>
<evidence type="ECO:0000256" key="5">
    <source>
        <dbReference type="ARBA" id="ARBA00022801"/>
    </source>
</evidence>
<feature type="signal peptide" evidence="10">
    <location>
        <begin position="1"/>
        <end position="23"/>
    </location>
</feature>
<dbReference type="SUPFAM" id="SSF51445">
    <property type="entry name" value="(Trans)glycosidases"/>
    <property type="match status" value="2"/>
</dbReference>
<dbReference type="PROSITE" id="PS00587">
    <property type="entry name" value="GLYCOSYL_HYDROL_F17"/>
    <property type="match status" value="1"/>
</dbReference>
<evidence type="ECO:0000313" key="13">
    <source>
        <dbReference type="Proteomes" id="UP001358586"/>
    </source>
</evidence>
<gene>
    <name evidence="12" type="ORF">PVK06_013701</name>
</gene>
<reference evidence="12 13" key="1">
    <citation type="submission" date="2023-03" db="EMBL/GenBank/DDBJ databases">
        <title>WGS of Gossypium arboreum.</title>
        <authorList>
            <person name="Yu D."/>
        </authorList>
    </citation>
    <scope>NUCLEOTIDE SEQUENCE [LARGE SCALE GENOMIC DNA]</scope>
    <source>
        <tissue evidence="12">Leaf</tissue>
    </source>
</reference>
<comment type="catalytic activity">
    <reaction evidence="1">
        <text>Hydrolysis of (1-&gt;3)-beta-D-glucosidic linkages in (1-&gt;3)-beta-D-glucans.</text>
        <dbReference type="EC" id="3.2.1.39"/>
    </reaction>
</comment>
<dbReference type="Gene3D" id="3.20.20.80">
    <property type="entry name" value="Glycosidases"/>
    <property type="match status" value="2"/>
</dbReference>
<keyword evidence="4 10" id="KW-0732">Signal</keyword>
<evidence type="ECO:0000256" key="3">
    <source>
        <dbReference type="ARBA" id="ARBA00012780"/>
    </source>
</evidence>
<dbReference type="Proteomes" id="UP001358586">
    <property type="component" value="Chromosome 5"/>
</dbReference>
<dbReference type="Pfam" id="PF07983">
    <property type="entry name" value="X8"/>
    <property type="match status" value="2"/>
</dbReference>
<evidence type="ECO:0000256" key="4">
    <source>
        <dbReference type="ARBA" id="ARBA00022729"/>
    </source>
</evidence>
<evidence type="ECO:0000256" key="7">
    <source>
        <dbReference type="ARBA" id="ARBA00023295"/>
    </source>
</evidence>
<evidence type="ECO:0000256" key="6">
    <source>
        <dbReference type="ARBA" id="ARBA00023157"/>
    </source>
</evidence>
<evidence type="ECO:0000256" key="10">
    <source>
        <dbReference type="SAM" id="SignalP"/>
    </source>
</evidence>
<accession>A0ABR0PT04</accession>
<comment type="caution">
    <text evidence="12">The sequence shown here is derived from an EMBL/GenBank/DDBJ whole genome shotgun (WGS) entry which is preliminary data.</text>
</comment>
<proteinExistence type="inferred from homology"/>
<dbReference type="EMBL" id="JARKNE010000005">
    <property type="protein sequence ID" value="KAK5829907.1"/>
    <property type="molecule type" value="Genomic_DNA"/>
</dbReference>
<dbReference type="InterPro" id="IPR017853">
    <property type="entry name" value="GH"/>
</dbReference>
<dbReference type="Pfam" id="PF00332">
    <property type="entry name" value="Glyco_hydro_17"/>
    <property type="match status" value="3"/>
</dbReference>
<dbReference type="InterPro" id="IPR012946">
    <property type="entry name" value="X8"/>
</dbReference>
<protein>
    <recommendedName>
        <fullName evidence="3">glucan endo-1,3-beta-D-glucosidase</fullName>
        <ecNumber evidence="3">3.2.1.39</ecNumber>
    </recommendedName>
</protein>
<evidence type="ECO:0000259" key="11">
    <source>
        <dbReference type="SMART" id="SM00768"/>
    </source>
</evidence>
<evidence type="ECO:0000313" key="12">
    <source>
        <dbReference type="EMBL" id="KAK5829907.1"/>
    </source>
</evidence>
<comment type="similarity">
    <text evidence="2 8">Belongs to the glycosyl hydrolase 17 family.</text>
</comment>
<keyword evidence="13" id="KW-1185">Reference proteome</keyword>
<sequence>MASRFKLAFALSLLLQLLDFCRGSKVGVAYGRNANNLPPPDQVAQLVEKHNIQYLRIYDSDPKVLKAFSNTSIELMVGVRNADLSAFQSQSYVDSWLRNSILPYYPATNITHITVGIEMIDSLDNATNLVVPAMRNVVFALKTANLQDRIKVSTPLPFGVLSKSYPPSEGAFSSSYENVLRPLLDFLEENQSPFMVDLYPFYAMINGDSSLDYVLFKSSSSIFVDPNTGLSYNNIFDAQLDAFHFALANLNFSRMKIIVTETGWPTRGSPYASIDNAQTYNTNLIRQFMDGPGTPAMPGVNLYVFIFTLFSENLNPGPETERNFGIFYPDMSSVYNLGFPDKGGRSWCIASSQALDSDLQYLLNWACILGKANCSAIQPGQQCFEPDTLFSHTSFAFNNYYQKNGATDDACSFGGTGIKVYTDPSYGECSYHYFCRGSKVGVDYGMDADNLPSPDQVAQLVRNHNIQYLRIYNYRPEVLRAFSKTGIELMVGVPNAELSQFQSQPYVDSWLRNSILPYYPATKITHITVGVEVTNSPDNAANLVVPAMRNVVSALKSANLQGEIKVSTPLSFGVLSKSYPPSEGAFSSSYENVLRSLLDFLEENQSPFMVNLYPIYAIGASSLDAVLFKSPSTIFVDPNTRLSYKNIFDAQLDAVFYAIANLNFKTTRSKFDAQPDTVHFTLANTNSRINDIIVTETGWPTHGSRPPHASTHNAKTYDYNVSLDSVDDYANIDYAQTYNTNLISHVMGGSGTPAMPRANLDVYIFSLFNENKKRGPEIERNFGLFYPDMRSVYNLNFPGKGTGKSWCIASSQASNSALQNALDWACGQGKADCSAIQPGQRCFQPDTLVSHASFAFNNYYQKNGATDDACSFGGTGIKVSTDPSYDNCIYN</sequence>
<evidence type="ECO:0000256" key="1">
    <source>
        <dbReference type="ARBA" id="ARBA00000382"/>
    </source>
</evidence>
<feature type="domain" description="X8" evidence="11">
    <location>
        <begin position="805"/>
        <end position="890"/>
    </location>
</feature>